<dbReference type="GO" id="GO:0160147">
    <property type="term" value="F:tRNA pseudouridine(38-40) synthase activity"/>
    <property type="evidence" value="ECO:0007669"/>
    <property type="project" value="UniProtKB-EC"/>
</dbReference>
<name>A0ABS7XJK2_9FLAO</name>
<comment type="function">
    <text evidence="4">Formation of pseudouridine at positions 38, 39 and 40 in the anticodon stem and loop of transfer RNAs.</text>
</comment>
<feature type="binding site" evidence="4">
    <location>
        <position position="110"/>
    </location>
    <ligand>
        <name>substrate</name>
    </ligand>
</feature>
<keyword evidence="3 4" id="KW-0413">Isomerase</keyword>
<dbReference type="EMBL" id="JAIQZE010000003">
    <property type="protein sequence ID" value="MBZ9778246.1"/>
    <property type="molecule type" value="Genomic_DNA"/>
</dbReference>
<proteinExistence type="inferred from homology"/>
<comment type="catalytic activity">
    <reaction evidence="4 5">
        <text>uridine(38/39/40) in tRNA = pseudouridine(38/39/40) in tRNA</text>
        <dbReference type="Rhea" id="RHEA:22376"/>
        <dbReference type="Rhea" id="RHEA-COMP:10085"/>
        <dbReference type="Rhea" id="RHEA-COMP:10087"/>
        <dbReference type="ChEBI" id="CHEBI:65314"/>
        <dbReference type="ChEBI" id="CHEBI:65315"/>
        <dbReference type="EC" id="5.4.99.12"/>
    </reaction>
</comment>
<dbReference type="SUPFAM" id="SSF55120">
    <property type="entry name" value="Pseudouridine synthase"/>
    <property type="match status" value="1"/>
</dbReference>
<dbReference type="Proteomes" id="UP001199314">
    <property type="component" value="Unassembled WGS sequence"/>
</dbReference>
<dbReference type="PIRSF" id="PIRSF001430">
    <property type="entry name" value="tRNA_psdUrid_synth"/>
    <property type="match status" value="1"/>
</dbReference>
<comment type="subunit">
    <text evidence="4">Homodimer.</text>
</comment>
<evidence type="ECO:0000256" key="4">
    <source>
        <dbReference type="HAMAP-Rule" id="MF_00171"/>
    </source>
</evidence>
<feature type="domain" description="Pseudouridine synthase I TruA alpha/beta" evidence="6">
    <location>
        <begin position="149"/>
        <end position="243"/>
    </location>
</feature>
<protein>
    <recommendedName>
        <fullName evidence="4">tRNA pseudouridine synthase A</fullName>
        <ecNumber evidence="4">5.4.99.12</ecNumber>
    </recommendedName>
    <alternativeName>
        <fullName evidence="4">tRNA pseudouridine(38-40) synthase</fullName>
    </alternativeName>
    <alternativeName>
        <fullName evidence="4">tRNA pseudouridylate synthase I</fullName>
    </alternativeName>
    <alternativeName>
        <fullName evidence="4">tRNA-uridine isomerase I</fullName>
    </alternativeName>
</protein>
<dbReference type="Gene3D" id="3.30.70.580">
    <property type="entry name" value="Pseudouridine synthase I, catalytic domain, N-terminal subdomain"/>
    <property type="match status" value="1"/>
</dbReference>
<feature type="domain" description="Pseudouridine synthase I TruA alpha/beta" evidence="6">
    <location>
        <begin position="8"/>
        <end position="104"/>
    </location>
</feature>
<organism evidence="7 8">
    <name type="scientific">Psychroflexus longus</name>
    <dbReference type="NCBI Taxonomy" id="2873596"/>
    <lineage>
        <taxon>Bacteria</taxon>
        <taxon>Pseudomonadati</taxon>
        <taxon>Bacteroidota</taxon>
        <taxon>Flavobacteriia</taxon>
        <taxon>Flavobacteriales</taxon>
        <taxon>Flavobacteriaceae</taxon>
        <taxon>Psychroflexus</taxon>
    </lineage>
</organism>
<evidence type="ECO:0000313" key="8">
    <source>
        <dbReference type="Proteomes" id="UP001199314"/>
    </source>
</evidence>
<comment type="caution">
    <text evidence="7">The sequence shown here is derived from an EMBL/GenBank/DDBJ whole genome shotgun (WGS) entry which is preliminary data.</text>
</comment>
<dbReference type="InterPro" id="IPR020095">
    <property type="entry name" value="PsdUridine_synth_TruA_C"/>
</dbReference>
<dbReference type="InterPro" id="IPR020094">
    <property type="entry name" value="TruA/RsuA/RluB/E/F_N"/>
</dbReference>
<dbReference type="RefSeq" id="WP_224460600.1">
    <property type="nucleotide sequence ID" value="NZ_JAIQZE010000003.1"/>
</dbReference>
<keyword evidence="2 4" id="KW-0819">tRNA processing</keyword>
<dbReference type="InterPro" id="IPR020097">
    <property type="entry name" value="PsdUridine_synth_TruA_a/b_dom"/>
</dbReference>
<dbReference type="PANTHER" id="PTHR11142">
    <property type="entry name" value="PSEUDOURIDYLATE SYNTHASE"/>
    <property type="match status" value="1"/>
</dbReference>
<comment type="caution">
    <text evidence="4">Lacks conserved residue(s) required for the propagation of feature annotation.</text>
</comment>
<dbReference type="InterPro" id="IPR020103">
    <property type="entry name" value="PsdUridine_synth_cat_dom_sf"/>
</dbReference>
<dbReference type="CDD" id="cd02570">
    <property type="entry name" value="PseudoU_synth_EcTruA"/>
    <property type="match status" value="1"/>
</dbReference>
<evidence type="ECO:0000256" key="1">
    <source>
        <dbReference type="ARBA" id="ARBA00009375"/>
    </source>
</evidence>
<dbReference type="EC" id="5.4.99.12" evidence="4"/>
<dbReference type="HAMAP" id="MF_00171">
    <property type="entry name" value="TruA"/>
    <property type="match status" value="1"/>
</dbReference>
<reference evidence="8" key="1">
    <citation type="submission" date="2023-07" db="EMBL/GenBank/DDBJ databases">
        <title>Novel species isolated from saline lakes on Tibetan Plateau.</title>
        <authorList>
            <person name="Lu H."/>
        </authorList>
    </citation>
    <scope>NUCLEOTIDE SEQUENCE [LARGE SCALE GENOMIC DNA]</scope>
    <source>
        <strain evidence="8">CAK8W</strain>
    </source>
</reference>
<sequence>MRYIIQLSYLGTNYHGWQKQLDKISVQSQVNHALYTALQETIDVVGAGRTDTGVHASGYIAHFDSEQHIVDYKKLIFKLNSILPPDIAVHAFRKVDTDFHARFDAISRTYEYSIVQYKDPFSLGKSYFVKNELDVKAMQKASNLLFNHKNFKSFSKVKTDVYTFDCDIKKADWHQNGHHLFFEISANRFLRNMVRAIVGTLVEVGLHKISVEEFNQIILAQDRSRAGKSVPAHALVLKNIEYPQEYSDKSTNGKE</sequence>
<dbReference type="InterPro" id="IPR001406">
    <property type="entry name" value="PsdUridine_synth_TruA"/>
</dbReference>
<gene>
    <name evidence="4 7" type="primary">truA</name>
    <name evidence="7" type="ORF">LB452_04850</name>
</gene>
<evidence type="ECO:0000313" key="7">
    <source>
        <dbReference type="EMBL" id="MBZ9778246.1"/>
    </source>
</evidence>
<keyword evidence="8" id="KW-1185">Reference proteome</keyword>
<evidence type="ECO:0000256" key="2">
    <source>
        <dbReference type="ARBA" id="ARBA00022694"/>
    </source>
</evidence>
<dbReference type="Pfam" id="PF01416">
    <property type="entry name" value="PseudoU_synth_1"/>
    <property type="match status" value="2"/>
</dbReference>
<dbReference type="NCBIfam" id="TIGR00071">
    <property type="entry name" value="hisT_truA"/>
    <property type="match status" value="1"/>
</dbReference>
<dbReference type="PANTHER" id="PTHR11142:SF0">
    <property type="entry name" value="TRNA PSEUDOURIDINE SYNTHASE-LIKE 1"/>
    <property type="match status" value="1"/>
</dbReference>
<evidence type="ECO:0000259" key="6">
    <source>
        <dbReference type="Pfam" id="PF01416"/>
    </source>
</evidence>
<evidence type="ECO:0000256" key="3">
    <source>
        <dbReference type="ARBA" id="ARBA00023235"/>
    </source>
</evidence>
<evidence type="ECO:0000256" key="5">
    <source>
        <dbReference type="RuleBase" id="RU003792"/>
    </source>
</evidence>
<feature type="active site" description="Nucleophile" evidence="4">
    <location>
        <position position="51"/>
    </location>
</feature>
<comment type="similarity">
    <text evidence="1 4 5">Belongs to the tRNA pseudouridine synthase TruA family.</text>
</comment>
<dbReference type="Gene3D" id="3.30.70.660">
    <property type="entry name" value="Pseudouridine synthase I, catalytic domain, C-terminal subdomain"/>
    <property type="match status" value="1"/>
</dbReference>
<accession>A0ABS7XJK2</accession>